<dbReference type="Proteomes" id="UP000838160">
    <property type="component" value="Unassembled WGS sequence"/>
</dbReference>
<dbReference type="EMBL" id="CAKLCM010000003">
    <property type="protein sequence ID" value="CAH0528875.1"/>
    <property type="molecule type" value="Genomic_DNA"/>
</dbReference>
<evidence type="ECO:0000313" key="1">
    <source>
        <dbReference type="EMBL" id="CAH0528875.1"/>
    </source>
</evidence>
<dbReference type="EC" id="3.1.3.74" evidence="1"/>
<dbReference type="NCBIfam" id="TIGR01484">
    <property type="entry name" value="HAD-SF-IIB"/>
    <property type="match status" value="1"/>
</dbReference>
<dbReference type="PROSITE" id="PS01228">
    <property type="entry name" value="COF_1"/>
    <property type="match status" value="1"/>
</dbReference>
<dbReference type="PANTHER" id="PTHR10000:SF58">
    <property type="entry name" value="PYRIDOXAL PHOSPHATE PHOSPHATASE YBHA"/>
    <property type="match status" value="1"/>
</dbReference>
<dbReference type="Gene3D" id="3.40.50.1000">
    <property type="entry name" value="HAD superfamily/HAD-like"/>
    <property type="match status" value="1"/>
</dbReference>
<dbReference type="PROSITE" id="PS01229">
    <property type="entry name" value="COF_2"/>
    <property type="match status" value="1"/>
</dbReference>
<keyword evidence="1" id="KW-0378">Hydrolase</keyword>
<dbReference type="InterPro" id="IPR000150">
    <property type="entry name" value="Cof"/>
</dbReference>
<dbReference type="Pfam" id="PF08282">
    <property type="entry name" value="Hydrolase_3"/>
    <property type="match status" value="1"/>
</dbReference>
<dbReference type="NCBIfam" id="TIGR00099">
    <property type="entry name" value="Cof-subfamily"/>
    <property type="match status" value="1"/>
</dbReference>
<dbReference type="PANTHER" id="PTHR10000">
    <property type="entry name" value="PHOSPHOSERINE PHOSPHATASE"/>
    <property type="match status" value="1"/>
</dbReference>
<dbReference type="SUPFAM" id="SSF56784">
    <property type="entry name" value="HAD-like"/>
    <property type="match status" value="1"/>
</dbReference>
<dbReference type="GO" id="GO:0033883">
    <property type="term" value="F:pyridoxal phosphatase activity"/>
    <property type="evidence" value="ECO:0007669"/>
    <property type="project" value="UniProtKB-EC"/>
</dbReference>
<organism evidence="1 2">
    <name type="scientific">Vibrio hippocampi</name>
    <dbReference type="NCBI Taxonomy" id="654686"/>
    <lineage>
        <taxon>Bacteria</taxon>
        <taxon>Pseudomonadati</taxon>
        <taxon>Pseudomonadota</taxon>
        <taxon>Gammaproteobacteria</taxon>
        <taxon>Vibrionales</taxon>
        <taxon>Vibrionaceae</taxon>
        <taxon>Vibrio</taxon>
    </lineage>
</organism>
<dbReference type="SFLD" id="SFLDS00003">
    <property type="entry name" value="Haloacid_Dehalogenase"/>
    <property type="match status" value="1"/>
</dbReference>
<dbReference type="InterPro" id="IPR023214">
    <property type="entry name" value="HAD_sf"/>
</dbReference>
<evidence type="ECO:0000313" key="2">
    <source>
        <dbReference type="Proteomes" id="UP000838160"/>
    </source>
</evidence>
<dbReference type="CDD" id="cd07516">
    <property type="entry name" value="HAD_Pase"/>
    <property type="match status" value="1"/>
</dbReference>
<dbReference type="RefSeq" id="WP_237485769.1">
    <property type="nucleotide sequence ID" value="NZ_CAKLCM010000003.1"/>
</dbReference>
<comment type="caution">
    <text evidence="1">The sequence shown here is derived from an EMBL/GenBank/DDBJ whole genome shotgun (WGS) entry which is preliminary data.</text>
</comment>
<dbReference type="Gene3D" id="3.30.1240.10">
    <property type="match status" value="1"/>
</dbReference>
<proteinExistence type="predicted"/>
<keyword evidence="2" id="KW-1185">Reference proteome</keyword>
<name>A0ABM8ZKX1_9VIBR</name>
<reference evidence="1" key="1">
    <citation type="submission" date="2021-12" db="EMBL/GenBank/DDBJ databases">
        <authorList>
            <person name="Rodrigo-Torres L."/>
            <person name="Arahal R. D."/>
            <person name="Lucena T."/>
        </authorList>
    </citation>
    <scope>NUCLEOTIDE SEQUENCE</scope>
    <source>
        <strain evidence="1">CECT 8226</strain>
    </source>
</reference>
<dbReference type="InterPro" id="IPR036412">
    <property type="entry name" value="HAD-like_sf"/>
</dbReference>
<accession>A0ABM8ZKX1</accession>
<dbReference type="InterPro" id="IPR006379">
    <property type="entry name" value="HAD-SF_hydro_IIB"/>
</dbReference>
<dbReference type="PRINTS" id="PR00119">
    <property type="entry name" value="CATATPASE"/>
</dbReference>
<gene>
    <name evidence="1" type="primary">ybhA</name>
    <name evidence="1" type="ORF">VHP8226_02903</name>
</gene>
<protein>
    <submittedName>
        <fullName evidence="1">Pyridoxal phosphate phosphatase YbhA</fullName>
        <ecNumber evidence="1">3.1.3.74</ecNumber>
    </submittedName>
</protein>
<sequence>MYRLLALDLDGTVLSSEHTISQELIETIQQIAVNIHVVIVTGRHHIAAKPYYDQLCLSTPIICCNGTYTFDYQSDSVIQENAIDKNKAEQFIVLSQDHDLKIVMYVRDAMLYSRTRPIGYMEALLKWSQTFPKVQRPNIQKVDDFQLEAQRSDYVWKFVVEGEVDSFAKLPFIKDNFNGERSWVDRVDFAATGNSKGNALSQYIAPLGISLDECIAVGDNHNDISMLKAAGLGIAMQNADDTVKSTADLVTEKSNDDKRGLAKLLSQICLNTH</sequence>
<dbReference type="SFLD" id="SFLDG01140">
    <property type="entry name" value="C2.B:_Phosphomannomutase_and_P"/>
    <property type="match status" value="1"/>
</dbReference>